<accession>A0A443RTW0</accession>
<comment type="caution">
    <text evidence="3">The sequence shown here is derived from an EMBL/GenBank/DDBJ whole genome shotgun (WGS) entry which is preliminary data.</text>
</comment>
<dbReference type="InterPro" id="IPR013098">
    <property type="entry name" value="Ig_I-set"/>
</dbReference>
<evidence type="ECO:0000313" key="3">
    <source>
        <dbReference type="EMBL" id="RWS18757.1"/>
    </source>
</evidence>
<gene>
    <name evidence="3" type="ORF">B4U80_12435</name>
</gene>
<feature type="signal peptide" evidence="1">
    <location>
        <begin position="1"/>
        <end position="23"/>
    </location>
</feature>
<feature type="non-terminal residue" evidence="3">
    <location>
        <position position="120"/>
    </location>
</feature>
<organism evidence="3 4">
    <name type="scientific">Leptotrombidium deliense</name>
    <dbReference type="NCBI Taxonomy" id="299467"/>
    <lineage>
        <taxon>Eukaryota</taxon>
        <taxon>Metazoa</taxon>
        <taxon>Ecdysozoa</taxon>
        <taxon>Arthropoda</taxon>
        <taxon>Chelicerata</taxon>
        <taxon>Arachnida</taxon>
        <taxon>Acari</taxon>
        <taxon>Acariformes</taxon>
        <taxon>Trombidiformes</taxon>
        <taxon>Prostigmata</taxon>
        <taxon>Anystina</taxon>
        <taxon>Parasitengona</taxon>
        <taxon>Trombiculoidea</taxon>
        <taxon>Trombiculidae</taxon>
        <taxon>Leptotrombidium</taxon>
    </lineage>
</organism>
<protein>
    <recommendedName>
        <fullName evidence="2">Immunoglobulin I-set domain-containing protein</fullName>
    </recommendedName>
</protein>
<dbReference type="InterPro" id="IPR013783">
    <property type="entry name" value="Ig-like_fold"/>
</dbReference>
<evidence type="ECO:0000259" key="2">
    <source>
        <dbReference type="Pfam" id="PF07679"/>
    </source>
</evidence>
<name>A0A443RTW0_9ACAR</name>
<dbReference type="VEuPathDB" id="VectorBase:LDEU013283"/>
<reference evidence="3 4" key="1">
    <citation type="journal article" date="2018" name="Gigascience">
        <title>Genomes of trombidid mites reveal novel predicted allergens and laterally-transferred genes associated with secondary metabolism.</title>
        <authorList>
            <person name="Dong X."/>
            <person name="Chaisiri K."/>
            <person name="Xia D."/>
            <person name="Armstrong S.D."/>
            <person name="Fang Y."/>
            <person name="Donnelly M.J."/>
            <person name="Kadowaki T."/>
            <person name="McGarry J.W."/>
            <person name="Darby A.C."/>
            <person name="Makepeace B.L."/>
        </authorList>
    </citation>
    <scope>NUCLEOTIDE SEQUENCE [LARGE SCALE GENOMIC DNA]</scope>
    <source>
        <strain evidence="3">UoL-UT</strain>
    </source>
</reference>
<dbReference type="Pfam" id="PF07679">
    <property type="entry name" value="I-set"/>
    <property type="match status" value="1"/>
</dbReference>
<dbReference type="InterPro" id="IPR036179">
    <property type="entry name" value="Ig-like_dom_sf"/>
</dbReference>
<keyword evidence="1" id="KW-0732">Signal</keyword>
<evidence type="ECO:0000256" key="1">
    <source>
        <dbReference type="SAM" id="SignalP"/>
    </source>
</evidence>
<feature type="chain" id="PRO_5019039278" description="Immunoglobulin I-set domain-containing protein" evidence="1">
    <location>
        <begin position="24"/>
        <end position="120"/>
    </location>
</feature>
<sequence length="120" mass="13924">MKMSRNLFVSYVIIFAITELVDGQRLFINSLNKDVVFVYENRNQLYCNEENNLHASEFSWFYGNGSEIKKDSNIDIQDNGWESTLTFKMPNDAINGDYACQAKVDGKQFQANMKIQFVNK</sequence>
<dbReference type="SUPFAM" id="SSF48726">
    <property type="entry name" value="Immunoglobulin"/>
    <property type="match status" value="1"/>
</dbReference>
<dbReference type="Gene3D" id="2.60.40.10">
    <property type="entry name" value="Immunoglobulins"/>
    <property type="match status" value="1"/>
</dbReference>
<dbReference type="Proteomes" id="UP000288716">
    <property type="component" value="Unassembled WGS sequence"/>
</dbReference>
<keyword evidence="4" id="KW-1185">Reference proteome</keyword>
<evidence type="ECO:0000313" key="4">
    <source>
        <dbReference type="Proteomes" id="UP000288716"/>
    </source>
</evidence>
<dbReference type="AlphaFoldDB" id="A0A443RTW0"/>
<proteinExistence type="predicted"/>
<feature type="domain" description="Immunoglobulin I-set" evidence="2">
    <location>
        <begin position="33"/>
        <end position="115"/>
    </location>
</feature>
<dbReference type="EMBL" id="NCKV01034862">
    <property type="protein sequence ID" value="RWS18757.1"/>
    <property type="molecule type" value="Genomic_DNA"/>
</dbReference>
<dbReference type="CDD" id="cd00096">
    <property type="entry name" value="Ig"/>
    <property type="match status" value="1"/>
</dbReference>